<name>A0A9Q0L2H2_9MAGN</name>
<proteinExistence type="predicted"/>
<organism evidence="1 2">
    <name type="scientific">Protea cynaroides</name>
    <dbReference type="NCBI Taxonomy" id="273540"/>
    <lineage>
        <taxon>Eukaryota</taxon>
        <taxon>Viridiplantae</taxon>
        <taxon>Streptophyta</taxon>
        <taxon>Embryophyta</taxon>
        <taxon>Tracheophyta</taxon>
        <taxon>Spermatophyta</taxon>
        <taxon>Magnoliopsida</taxon>
        <taxon>Proteales</taxon>
        <taxon>Proteaceae</taxon>
        <taxon>Protea</taxon>
    </lineage>
</organism>
<keyword evidence="2" id="KW-1185">Reference proteome</keyword>
<accession>A0A9Q0L2H2</accession>
<evidence type="ECO:0000313" key="2">
    <source>
        <dbReference type="Proteomes" id="UP001141806"/>
    </source>
</evidence>
<protein>
    <submittedName>
        <fullName evidence="1">Uncharacterized protein</fullName>
    </submittedName>
</protein>
<sequence length="228" mass="25883">MDGKNCPCVRDLAQLCLAHAGSSSVTNLQAHLTSKAWLRKRKGFEESKVLVLAWDLTIEDSILEKDITVWSLVLVLPLPQDSNRLTKLEEGELEKEFFCFTTKAETKRVEAKMEKLHKAFQESKDGEVFHQAKAMRLDLEAFKANTEGSTWALMFDGEKMCNAILRVRDFFKTRIPFFNFFGCEAMMKVLKCVAILRAKKERFSKCHPDTGYIPSLGSSWSANSVEGC</sequence>
<reference evidence="1" key="1">
    <citation type="journal article" date="2023" name="Plant J.">
        <title>The genome of the king protea, Protea cynaroides.</title>
        <authorList>
            <person name="Chang J."/>
            <person name="Duong T.A."/>
            <person name="Schoeman C."/>
            <person name="Ma X."/>
            <person name="Roodt D."/>
            <person name="Barker N."/>
            <person name="Li Z."/>
            <person name="Van de Peer Y."/>
            <person name="Mizrachi E."/>
        </authorList>
    </citation>
    <scope>NUCLEOTIDE SEQUENCE</scope>
    <source>
        <tissue evidence="1">Young leaves</tissue>
    </source>
</reference>
<comment type="caution">
    <text evidence="1">The sequence shown here is derived from an EMBL/GenBank/DDBJ whole genome shotgun (WGS) entry which is preliminary data.</text>
</comment>
<dbReference type="AlphaFoldDB" id="A0A9Q0L2H2"/>
<evidence type="ECO:0000313" key="1">
    <source>
        <dbReference type="EMBL" id="KAJ4981167.1"/>
    </source>
</evidence>
<dbReference type="EMBL" id="JAMYWD010000001">
    <property type="protein sequence ID" value="KAJ4981167.1"/>
    <property type="molecule type" value="Genomic_DNA"/>
</dbReference>
<dbReference type="Proteomes" id="UP001141806">
    <property type="component" value="Unassembled WGS sequence"/>
</dbReference>
<gene>
    <name evidence="1" type="ORF">NE237_032004</name>
</gene>